<dbReference type="InterPro" id="IPR025935">
    <property type="entry name" value="AbiH"/>
</dbReference>
<dbReference type="RefSeq" id="WP_172586258.1">
    <property type="nucleotide sequence ID" value="NZ_BLAN01000108.1"/>
</dbReference>
<gene>
    <name evidence="2" type="ORF">SY111_15480</name>
</gene>
<dbReference type="Proteomes" id="UP000494178">
    <property type="component" value="Unassembled WGS sequence"/>
</dbReference>
<evidence type="ECO:0008006" key="3">
    <source>
        <dbReference type="Google" id="ProtNLM"/>
    </source>
</evidence>
<accession>A0A6F9XUF8</accession>
<comment type="caution">
    <text evidence="2">The sequence shown here is derived from an EMBL/GenBank/DDBJ whole genome shotgun (WGS) entry which is preliminary data.</text>
</comment>
<reference evidence="2" key="1">
    <citation type="submission" date="2019-10" db="EMBL/GenBank/DDBJ databases">
        <title>Lactobacillus agilis SY111 Whole Genome Sequencing Project.</title>
        <authorList>
            <person name="Suzuki S."/>
            <person name="Endo A."/>
            <person name="Maeno S."/>
            <person name="Shiwa Y."/>
            <person name="Matsutani M."/>
            <person name="Kajikawa A."/>
        </authorList>
    </citation>
    <scope>NUCLEOTIDE SEQUENCE</scope>
    <source>
        <strain evidence="2">SY111</strain>
    </source>
</reference>
<name>A0A6F9XUF8_9LACO</name>
<organism evidence="2">
    <name type="scientific">Ligilactobacillus agilis</name>
    <dbReference type="NCBI Taxonomy" id="1601"/>
    <lineage>
        <taxon>Bacteria</taxon>
        <taxon>Bacillati</taxon>
        <taxon>Bacillota</taxon>
        <taxon>Bacilli</taxon>
        <taxon>Lactobacillales</taxon>
        <taxon>Lactobacillaceae</taxon>
        <taxon>Ligilactobacillus</taxon>
    </lineage>
</organism>
<protein>
    <recommendedName>
        <fullName evidence="3">Bacteriophage abortive infection AbiH</fullName>
    </recommendedName>
</protein>
<sequence>MKQLIVLGNGFDLACGLKSSYSDFFLQRFSELFCDGKGKAESFEEIESILNEKRDSILFSISNRKGEITDIYGADRECDYFKDCSNKWSSNTGLTRWDIIFLFAQLCIGKETNLYEWQDVELIILEAVSIALGKKYISRVSYKEKVSIGNSSGNGRSVFADLIYYISRVSSINNSSEIANELLNELKKFEAIFSKYIAEQVDINNPNSKYINNALDLYERISKYSNNKTNSSNDQVDVLSFNYSLDEGFVNVVDRTIGDYRLKSWSNIHGIAHSIKTPYYPAPIFGIDNHDIVSQDTQSDFRISFTKPYRVIEGGINEVRSSNGYPSLDLISIYGHSLGRADYSYFETLFDENELYHSKCKIEYYYYPGKDEETIFIKRQEAVTNLYNLLTDYGMTISKKHRSNIINRLNLENRISIIPSDKFINHKETNKTSTT</sequence>
<dbReference type="Pfam" id="PF14253">
    <property type="entry name" value="AbiH"/>
    <property type="match status" value="1"/>
</dbReference>
<keyword evidence="1" id="KW-0175">Coiled coil</keyword>
<dbReference type="AlphaFoldDB" id="A0A6F9XUF8"/>
<evidence type="ECO:0000256" key="1">
    <source>
        <dbReference type="SAM" id="Coils"/>
    </source>
</evidence>
<feature type="coiled-coil region" evidence="1">
    <location>
        <begin position="172"/>
        <end position="199"/>
    </location>
</feature>
<evidence type="ECO:0000313" key="2">
    <source>
        <dbReference type="EMBL" id="GET08924.1"/>
    </source>
</evidence>
<dbReference type="EMBL" id="BLAN01000108">
    <property type="protein sequence ID" value="GET08924.1"/>
    <property type="molecule type" value="Genomic_DNA"/>
</dbReference>
<proteinExistence type="predicted"/>